<proteinExistence type="predicted"/>
<dbReference type="Gene3D" id="2.60.40.10">
    <property type="entry name" value="Immunoglobulins"/>
    <property type="match status" value="1"/>
</dbReference>
<dbReference type="Gene3D" id="2.60.120.200">
    <property type="match status" value="1"/>
</dbReference>
<gene>
    <name evidence="2" type="ORF">GCM10007940_26840</name>
</gene>
<organism evidence="2 3">
    <name type="scientific">Portibacter lacus</name>
    <dbReference type="NCBI Taxonomy" id="1099794"/>
    <lineage>
        <taxon>Bacteria</taxon>
        <taxon>Pseudomonadati</taxon>
        <taxon>Bacteroidota</taxon>
        <taxon>Saprospiria</taxon>
        <taxon>Saprospirales</taxon>
        <taxon>Haliscomenobacteraceae</taxon>
        <taxon>Portibacter</taxon>
    </lineage>
</organism>
<accession>A0AA37SQY7</accession>
<comment type="caution">
    <text evidence="2">The sequence shown here is derived from an EMBL/GenBank/DDBJ whole genome shotgun (WGS) entry which is preliminary data.</text>
</comment>
<dbReference type="Pfam" id="PF13385">
    <property type="entry name" value="Laminin_G_3"/>
    <property type="match status" value="1"/>
</dbReference>
<protein>
    <recommendedName>
        <fullName evidence="1">PKD domain-containing protein</fullName>
    </recommendedName>
</protein>
<dbReference type="Gene3D" id="2.130.10.10">
    <property type="entry name" value="YVTN repeat-like/Quinoprotein amine dehydrogenase"/>
    <property type="match status" value="2"/>
</dbReference>
<keyword evidence="3" id="KW-1185">Reference proteome</keyword>
<dbReference type="InterPro" id="IPR000601">
    <property type="entry name" value="PKD_dom"/>
</dbReference>
<dbReference type="CDD" id="cd00146">
    <property type="entry name" value="PKD"/>
    <property type="match status" value="1"/>
</dbReference>
<dbReference type="InterPro" id="IPR022409">
    <property type="entry name" value="PKD/Chitinase_dom"/>
</dbReference>
<dbReference type="SMART" id="SM00089">
    <property type="entry name" value="PKD"/>
    <property type="match status" value="1"/>
</dbReference>
<dbReference type="InterPro" id="IPR035986">
    <property type="entry name" value="PKD_dom_sf"/>
</dbReference>
<evidence type="ECO:0000259" key="1">
    <source>
        <dbReference type="PROSITE" id="PS50093"/>
    </source>
</evidence>
<dbReference type="Pfam" id="PF00801">
    <property type="entry name" value="PKD"/>
    <property type="match status" value="1"/>
</dbReference>
<sequence>MSKRTGILLSLAVLFSVIIYQLNKESNVLENEEQKQEKKGEFLKDSAYEALHKDTDWYREMTKPNADYFKVKNEYEKYFGSHKWEKSKPRSLGESWLKSKIAYLDANGHVQDEPAFEPSRHTGTNSVMMGTTMSVGSWDMLGPVNSASASYSSKYNHGGYVYLTRFDPTNTSKIFASFVTGGLWMTTNSGLDWTLTDANMPDEKYLDIDVSLSSPSIVYAISETRVMKSTDGGLTYSNTWLTTNNVSGNGRDIAVSPIDPNIVVARWGDKIYRTSDGGANWTSILSGLPIHAIFDSALTSEMIDWSTSDNNVVYCLATSHNSDVIVYRSDDAGLTFSAIQTITMVAPANGLVVGWTKLMLPSNNTTHIYVAVGSGTSQHAHHAVHLYKLDKTTGAIASSRINMLAGTSLANELHHGDITMDRTNENNLIYGTYLPNKPNLSTDNGATFAPSPSAVTHSDFRSFDMIGSKVAIGSDGELALSSDGALTCATISNPISNHELWGFGSAFKSDLIAVGTNHGPVMIKESHSGFDWYNGPGADQQNTDVNPLDDRYIHTRGYSQDRLFRTGPHTLTVEKGLLDIGGLEYFNNVTYHPNLYRTLITHHAGGYPSGNPNLATWKNSLVRFDDEGNTATIIKTFTNQVFREKISMSNPDVMYVVVGLTNNKLWKTTNGGSSWTDVTPSPSESSFHTNISDIAISDVDPNEVYIVYSGVTSASKVIKSTNGGASWPTNLNGTALGSSPTTRIVHQRGSNGGIYTANKNGVFYRNNTMSDWALLGNGLPAMEIRWIFINYNLGKLRIGTSRGAWEHNLYETYPPKAQISADKNIVDCPNSEQVQFRDYSTVRNASATWSWSFPGGTPSTSNLENPIVSYAGTPDGNYDVSLTVTDAHGSSSQTLSGFIHLNGNGSGCGTDTIPGKSLTVSANSDDARTNGALGINTNTITMSCWIKPNGSQSGNPGLITTESGSATGLVIRNGGVGYVWGNKSYSWSYNSGLTVPSNVWSHVAMVITPGSAIMYLNGKAAINNSHGSDAIDFTSKFYFGSDRGHSGDHFIGDMDEISIYDRALSTHEIRELMNLTRNNPNAGSLPNVDASLVAYYQLNEGTGKPIYDKVGGNHASLSGGASRSISTAPVGGGTFERINVNSGGIKDFVKPGVQMTFPSSGTLPNGDLVVTRLNVPSNHPAGANVLPNSPVSYYIVRNYGSNSTFDPINELKFTGVQGTSSSLVSSPGSLKLYKRDSNAFGATWGSSIDDADEVTNAGGTGSIAFNSGLSLTSFSQFSTVNEGEKRVAISGVRLGSAMPTSGTTMNTTLNGQLPLTDPYGLGITASSIPAAAVDWVKVELRSGANAASATVVAASTAGFILSNGNVKGIDGGDLVFNSTPDGNYFVSISHRNHLRIITNGTITLAAGLATLDINSATLYSNASVTTNTPASTVNGVVALWGGDANGNGKVNYIGGTNDREAILQQLSFVISGEDLTYQTTDVNMSGKTTYNGGTNDREAILFQLGFVTSAELNEHHP</sequence>
<name>A0AA37SQY7_9BACT</name>
<dbReference type="InterPro" id="IPR013783">
    <property type="entry name" value="Ig-like_fold"/>
</dbReference>
<dbReference type="SUPFAM" id="SSF49899">
    <property type="entry name" value="Concanavalin A-like lectins/glucanases"/>
    <property type="match status" value="1"/>
</dbReference>
<dbReference type="EMBL" id="BSOH01000015">
    <property type="protein sequence ID" value="GLR18069.1"/>
    <property type="molecule type" value="Genomic_DNA"/>
</dbReference>
<reference evidence="2" key="1">
    <citation type="journal article" date="2014" name="Int. J. Syst. Evol. Microbiol.">
        <title>Complete genome sequence of Corynebacterium casei LMG S-19264T (=DSM 44701T), isolated from a smear-ripened cheese.</title>
        <authorList>
            <consortium name="US DOE Joint Genome Institute (JGI-PGF)"/>
            <person name="Walter F."/>
            <person name="Albersmeier A."/>
            <person name="Kalinowski J."/>
            <person name="Ruckert C."/>
        </authorList>
    </citation>
    <scope>NUCLEOTIDE SEQUENCE</scope>
    <source>
        <strain evidence="2">NBRC 108769</strain>
    </source>
</reference>
<dbReference type="PROSITE" id="PS50093">
    <property type="entry name" value="PKD"/>
    <property type="match status" value="1"/>
</dbReference>
<dbReference type="InterPro" id="IPR013320">
    <property type="entry name" value="ConA-like_dom_sf"/>
</dbReference>
<evidence type="ECO:0000313" key="3">
    <source>
        <dbReference type="Proteomes" id="UP001156666"/>
    </source>
</evidence>
<dbReference type="RefSeq" id="WP_235294501.1">
    <property type="nucleotide sequence ID" value="NZ_BSOH01000015.1"/>
</dbReference>
<dbReference type="SUPFAM" id="SSF49299">
    <property type="entry name" value="PKD domain"/>
    <property type="match status" value="1"/>
</dbReference>
<feature type="domain" description="PKD" evidence="1">
    <location>
        <begin position="832"/>
        <end position="894"/>
    </location>
</feature>
<dbReference type="GO" id="GO:0005975">
    <property type="term" value="P:carbohydrate metabolic process"/>
    <property type="evidence" value="ECO:0007669"/>
    <property type="project" value="UniProtKB-ARBA"/>
</dbReference>
<dbReference type="SUPFAM" id="SSF110296">
    <property type="entry name" value="Oligoxyloglucan reducing end-specific cellobiohydrolase"/>
    <property type="match status" value="2"/>
</dbReference>
<dbReference type="Proteomes" id="UP001156666">
    <property type="component" value="Unassembled WGS sequence"/>
</dbReference>
<dbReference type="GO" id="GO:0004553">
    <property type="term" value="F:hydrolase activity, hydrolyzing O-glycosyl compounds"/>
    <property type="evidence" value="ECO:0007669"/>
    <property type="project" value="UniProtKB-ARBA"/>
</dbReference>
<reference evidence="2" key="2">
    <citation type="submission" date="2023-01" db="EMBL/GenBank/DDBJ databases">
        <title>Draft genome sequence of Portibacter lacus strain NBRC 108769.</title>
        <authorList>
            <person name="Sun Q."/>
            <person name="Mori K."/>
        </authorList>
    </citation>
    <scope>NUCLEOTIDE SEQUENCE</scope>
    <source>
        <strain evidence="2">NBRC 108769</strain>
    </source>
</reference>
<dbReference type="InterPro" id="IPR015943">
    <property type="entry name" value="WD40/YVTN_repeat-like_dom_sf"/>
</dbReference>
<evidence type="ECO:0000313" key="2">
    <source>
        <dbReference type="EMBL" id="GLR18069.1"/>
    </source>
</evidence>